<organism evidence="2 3">
    <name type="scientific">Lutibacter agarilyticus</name>
    <dbReference type="NCBI Taxonomy" id="1109740"/>
    <lineage>
        <taxon>Bacteria</taxon>
        <taxon>Pseudomonadati</taxon>
        <taxon>Bacteroidota</taxon>
        <taxon>Flavobacteriia</taxon>
        <taxon>Flavobacteriales</taxon>
        <taxon>Flavobacteriaceae</taxon>
        <taxon>Lutibacter</taxon>
    </lineage>
</organism>
<dbReference type="OrthoDB" id="1427853at2"/>
<name>A0A238YN73_9FLAO</name>
<keyword evidence="1" id="KW-0732">Signal</keyword>
<accession>A0A238YN73</accession>
<evidence type="ECO:0000313" key="2">
    <source>
        <dbReference type="EMBL" id="SNR72442.1"/>
    </source>
</evidence>
<keyword evidence="3" id="KW-1185">Reference proteome</keyword>
<reference evidence="2 3" key="1">
    <citation type="submission" date="2017-06" db="EMBL/GenBank/DDBJ databases">
        <authorList>
            <person name="Kim H.J."/>
            <person name="Triplett B.A."/>
        </authorList>
    </citation>
    <scope>NUCLEOTIDE SEQUENCE [LARGE SCALE GENOMIC DNA]</scope>
    <source>
        <strain evidence="2 3">DSM 29150</strain>
    </source>
</reference>
<sequence length="257" mass="29448">MKKIKVILLLSFLVLTTNTILAQKLTEEKDSTYTAYELLSSYYNNHFKPFKKNNIYIGFAFALEDKKLQNVDYLIKEVIDGEKIDYNIHLKGGYYTGDYGMVGINFNYYQDKFIGETFSDPDTIQSNSFTRGFGITPNFRSSIPLTANERLSFFSEFGLTFGKSTTITRDIKNIDEINKSYATNYNFRVGISPGITFFAMENFAFEVQLNVLGYELNVTEKTTNDIDESSKVRQNVDFNINILSLDLGLAYYFGAKK</sequence>
<feature type="signal peptide" evidence="1">
    <location>
        <begin position="1"/>
        <end position="22"/>
    </location>
</feature>
<dbReference type="RefSeq" id="WP_089382599.1">
    <property type="nucleotide sequence ID" value="NZ_FZNT01000010.1"/>
</dbReference>
<evidence type="ECO:0008006" key="4">
    <source>
        <dbReference type="Google" id="ProtNLM"/>
    </source>
</evidence>
<protein>
    <recommendedName>
        <fullName evidence="4">Outer membrane protein beta-barrel domain-containing protein</fullName>
    </recommendedName>
</protein>
<evidence type="ECO:0000256" key="1">
    <source>
        <dbReference type="SAM" id="SignalP"/>
    </source>
</evidence>
<evidence type="ECO:0000313" key="3">
    <source>
        <dbReference type="Proteomes" id="UP000198384"/>
    </source>
</evidence>
<dbReference type="Proteomes" id="UP000198384">
    <property type="component" value="Unassembled WGS sequence"/>
</dbReference>
<dbReference type="EMBL" id="FZNT01000010">
    <property type="protein sequence ID" value="SNR72442.1"/>
    <property type="molecule type" value="Genomic_DNA"/>
</dbReference>
<dbReference type="AlphaFoldDB" id="A0A238YN73"/>
<gene>
    <name evidence="2" type="ORF">SAMN06265371_11028</name>
</gene>
<proteinExistence type="predicted"/>
<feature type="chain" id="PRO_5012669713" description="Outer membrane protein beta-barrel domain-containing protein" evidence="1">
    <location>
        <begin position="23"/>
        <end position="257"/>
    </location>
</feature>